<dbReference type="Gene3D" id="3.10.100.10">
    <property type="entry name" value="Mannose-Binding Protein A, subunit A"/>
    <property type="match status" value="1"/>
</dbReference>
<sequence length="268" mass="30336">MPRLLAFLPLVFGLVLASQAAVPENRIRGSRQPSAGSASECPRNWIRYERTKSCFLVIEQRLRWNEAERYCNRHGGHLASLVDEYENYFAFGESFCWNSEVSFEPGTTWSKKRTFQYQQFGSVVSFASRRRAPTSGTTEPSAATAKDSEVVGFFELFTCLEVPRSPSCFPLCRTPVWDRPLPDHVARLRPTRRQLERMGLCLRHRLLRPLQEVLQTQVAADSASDGESSLAAPVAPLLPLVTVSLLAPMLFFRTLHPRRPRLLDADVP</sequence>
<reference evidence="2 3" key="1">
    <citation type="journal article" date="2015" name="Genome Biol.">
        <title>Comparative genomics of Steinernema reveals deeply conserved gene regulatory networks.</title>
        <authorList>
            <person name="Dillman A.R."/>
            <person name="Macchietto M."/>
            <person name="Porter C.F."/>
            <person name="Rogers A."/>
            <person name="Williams B."/>
            <person name="Antoshechkin I."/>
            <person name="Lee M.M."/>
            <person name="Goodwin Z."/>
            <person name="Lu X."/>
            <person name="Lewis E.E."/>
            <person name="Goodrich-Blair H."/>
            <person name="Stock S.P."/>
            <person name="Adams B.J."/>
            <person name="Sternberg P.W."/>
            <person name="Mortazavi A."/>
        </authorList>
    </citation>
    <scope>NUCLEOTIDE SEQUENCE [LARGE SCALE GENOMIC DNA]</scope>
    <source>
        <strain evidence="2 3">ALL</strain>
    </source>
</reference>
<organism evidence="2 3">
    <name type="scientific">Steinernema carpocapsae</name>
    <name type="common">Entomopathogenic nematode</name>
    <dbReference type="NCBI Taxonomy" id="34508"/>
    <lineage>
        <taxon>Eukaryota</taxon>
        <taxon>Metazoa</taxon>
        <taxon>Ecdysozoa</taxon>
        <taxon>Nematoda</taxon>
        <taxon>Chromadorea</taxon>
        <taxon>Rhabditida</taxon>
        <taxon>Tylenchina</taxon>
        <taxon>Panagrolaimomorpha</taxon>
        <taxon>Strongyloidoidea</taxon>
        <taxon>Steinernematidae</taxon>
        <taxon>Steinernema</taxon>
    </lineage>
</organism>
<dbReference type="InterPro" id="IPR016187">
    <property type="entry name" value="CTDL_fold"/>
</dbReference>
<feature type="signal peptide" evidence="1">
    <location>
        <begin position="1"/>
        <end position="20"/>
    </location>
</feature>
<evidence type="ECO:0000256" key="1">
    <source>
        <dbReference type="SAM" id="SignalP"/>
    </source>
</evidence>
<dbReference type="EMBL" id="AZBU02000002">
    <property type="protein sequence ID" value="TKR93492.1"/>
    <property type="molecule type" value="Genomic_DNA"/>
</dbReference>
<comment type="caution">
    <text evidence="2">The sequence shown here is derived from an EMBL/GenBank/DDBJ whole genome shotgun (WGS) entry which is preliminary data.</text>
</comment>
<evidence type="ECO:0000313" key="2">
    <source>
        <dbReference type="EMBL" id="TKR93492.1"/>
    </source>
</evidence>
<dbReference type="InterPro" id="IPR016186">
    <property type="entry name" value="C-type_lectin-like/link_sf"/>
</dbReference>
<evidence type="ECO:0008006" key="4">
    <source>
        <dbReference type="Google" id="ProtNLM"/>
    </source>
</evidence>
<dbReference type="STRING" id="34508.A0A4U5PB09"/>
<dbReference type="Proteomes" id="UP000298663">
    <property type="component" value="Unassembled WGS sequence"/>
</dbReference>
<proteinExistence type="predicted"/>
<evidence type="ECO:0000313" key="3">
    <source>
        <dbReference type="Proteomes" id="UP000298663"/>
    </source>
</evidence>
<keyword evidence="3" id="KW-1185">Reference proteome</keyword>
<dbReference type="AlphaFoldDB" id="A0A4U5PB09"/>
<reference evidence="2 3" key="2">
    <citation type="journal article" date="2019" name="G3 (Bethesda)">
        <title>Hybrid Assembly of the Genome of the Entomopathogenic Nematode Steinernema carpocapsae Identifies the X-Chromosome.</title>
        <authorList>
            <person name="Serra L."/>
            <person name="Macchietto M."/>
            <person name="Macias-Munoz A."/>
            <person name="McGill C.J."/>
            <person name="Rodriguez I.M."/>
            <person name="Rodriguez B."/>
            <person name="Murad R."/>
            <person name="Mortazavi A."/>
        </authorList>
    </citation>
    <scope>NUCLEOTIDE SEQUENCE [LARGE SCALE GENOMIC DNA]</scope>
    <source>
        <strain evidence="2 3">ALL</strain>
    </source>
</reference>
<keyword evidence="1" id="KW-0732">Signal</keyword>
<dbReference type="OrthoDB" id="441660at2759"/>
<accession>A0A4U5PB09</accession>
<gene>
    <name evidence="2" type="ORF">L596_007939</name>
</gene>
<protein>
    <recommendedName>
        <fullName evidence="4">C-type lectin domain-containing protein</fullName>
    </recommendedName>
</protein>
<feature type="chain" id="PRO_5020274551" description="C-type lectin domain-containing protein" evidence="1">
    <location>
        <begin position="21"/>
        <end position="268"/>
    </location>
</feature>
<dbReference type="CDD" id="cd00037">
    <property type="entry name" value="CLECT"/>
    <property type="match status" value="1"/>
</dbReference>
<name>A0A4U5PB09_STECR</name>
<dbReference type="SUPFAM" id="SSF56436">
    <property type="entry name" value="C-type lectin-like"/>
    <property type="match status" value="1"/>
</dbReference>